<proteinExistence type="inferred from homology"/>
<dbReference type="PANTHER" id="PTHR11071">
    <property type="entry name" value="PEPTIDYL-PROLYL CIS-TRANS ISOMERASE"/>
    <property type="match status" value="1"/>
</dbReference>
<evidence type="ECO:0000256" key="2">
    <source>
        <dbReference type="ARBA" id="ARBA00023110"/>
    </source>
</evidence>
<keyword evidence="2 4" id="KW-0697">Rotamase</keyword>
<dbReference type="STRING" id="4577.A0A1D6FAW5"/>
<dbReference type="CDD" id="cd01926">
    <property type="entry name" value="cyclophilin_ABH_like"/>
    <property type="match status" value="1"/>
</dbReference>
<accession>A0A1D6FAW5</accession>
<comment type="catalytic activity">
    <reaction evidence="4">
        <text>[protein]-peptidylproline (omega=180) = [protein]-peptidylproline (omega=0)</text>
        <dbReference type="Rhea" id="RHEA:16237"/>
        <dbReference type="Rhea" id="RHEA-COMP:10747"/>
        <dbReference type="Rhea" id="RHEA-COMP:10748"/>
        <dbReference type="ChEBI" id="CHEBI:83833"/>
        <dbReference type="ChEBI" id="CHEBI:83834"/>
        <dbReference type="EC" id="5.2.1.8"/>
    </reaction>
</comment>
<dbReference type="InterPro" id="IPR029000">
    <property type="entry name" value="Cyclophilin-like_dom_sf"/>
</dbReference>
<dbReference type="EMBL" id="CM000784">
    <property type="protein sequence ID" value="AQK89190.1"/>
    <property type="molecule type" value="Genomic_DNA"/>
</dbReference>
<dbReference type="OMA" id="CNAKIVY"/>
<evidence type="ECO:0000256" key="1">
    <source>
        <dbReference type="ARBA" id="ARBA00007365"/>
    </source>
</evidence>
<dbReference type="GO" id="GO:0006457">
    <property type="term" value="P:protein folding"/>
    <property type="evidence" value="ECO:0007669"/>
    <property type="project" value="InterPro"/>
</dbReference>
<dbReference type="ExpressionAtlas" id="A0A1D6FAW5">
    <property type="expression patterns" value="baseline and differential"/>
</dbReference>
<dbReference type="SUPFAM" id="SSF50891">
    <property type="entry name" value="Cyclophilin-like"/>
    <property type="match status" value="1"/>
</dbReference>
<gene>
    <name evidence="5" type="ORF">ZEAMMB73_Zm00001d008209</name>
</gene>
<comment type="function">
    <text evidence="4">PPIases accelerate the folding of proteins. It catalyzes the cis-trans isomerization of proline imidic peptide bonds in oligopeptides.</text>
</comment>
<protein>
    <recommendedName>
        <fullName evidence="4">Peptidyl-prolyl cis-trans isomerase</fullName>
        <shortName evidence="4">PPIase</shortName>
        <ecNumber evidence="4">5.2.1.8</ecNumber>
    </recommendedName>
</protein>
<dbReference type="InParanoid" id="A0A1D6FAW5"/>
<keyword evidence="3 4" id="KW-0413">Isomerase</keyword>
<dbReference type="PROSITE" id="PS50072">
    <property type="entry name" value="CSA_PPIASE_2"/>
    <property type="match status" value="1"/>
</dbReference>
<dbReference type="EC" id="5.2.1.8" evidence="4"/>
<dbReference type="SMR" id="A0A1D6FAW5"/>
<sequence length="281" mass="30281">MACMPAVSAPSVLAPAPASTRTHLCYSTEMRRGALSLRPARAIPTLRLGGHRDARGAVVVRATAAEGAVELQAKVTSKCFFDVEVGGEPAGRIVIGLFGEVVPKTVDNFRALCTGEKGYGYKGCSFHRIIKDFMIQGGDFQQNNGTGGRSIYGECFDDENFTRAYRKLILNEVLLNCKNVDVSGAISLVLKLRGSLAYFVAVKHVGPGVLSMANAGPNTNGSQFFICTVKTPWLDNRHVVFGHVLEGMDVVKQLESQETSRSDTPKQPCRIVNCGEVPLDS</sequence>
<reference evidence="5" key="1">
    <citation type="submission" date="2015-12" db="EMBL/GenBank/DDBJ databases">
        <title>Update maize B73 reference genome by single molecule sequencing technologies.</title>
        <authorList>
            <consortium name="Maize Genome Sequencing Project"/>
            <person name="Ware D."/>
        </authorList>
    </citation>
    <scope>NUCLEOTIDE SEQUENCE</scope>
    <source>
        <tissue evidence="5">Seedling</tissue>
    </source>
</reference>
<evidence type="ECO:0000256" key="4">
    <source>
        <dbReference type="RuleBase" id="RU363019"/>
    </source>
</evidence>
<dbReference type="Pfam" id="PF00160">
    <property type="entry name" value="Pro_isomerase"/>
    <property type="match status" value="1"/>
</dbReference>
<dbReference type="PRINTS" id="PR00153">
    <property type="entry name" value="CSAPPISMRASE"/>
</dbReference>
<dbReference type="GO" id="GO:0003755">
    <property type="term" value="F:peptidyl-prolyl cis-trans isomerase activity"/>
    <property type="evidence" value="ECO:0007669"/>
    <property type="project" value="UniProtKB-UniRule"/>
</dbReference>
<comment type="similarity">
    <text evidence="1 4">Belongs to the cyclophilin-type PPIase family.</text>
</comment>
<dbReference type="PANTHER" id="PTHR11071:SF420">
    <property type="entry name" value="PEPTIDYL-PROLYL CIS-TRANS ISOMERASE CYP20-3, CHLOROPLASTIC"/>
    <property type="match status" value="1"/>
</dbReference>
<dbReference type="InterPro" id="IPR002130">
    <property type="entry name" value="Cyclophilin-type_PPIase_dom"/>
</dbReference>
<dbReference type="PROSITE" id="PS00170">
    <property type="entry name" value="CSA_PPIASE_1"/>
    <property type="match status" value="1"/>
</dbReference>
<evidence type="ECO:0000256" key="3">
    <source>
        <dbReference type="ARBA" id="ARBA00023235"/>
    </source>
</evidence>
<dbReference type="InterPro" id="IPR020892">
    <property type="entry name" value="Cyclophilin-type_PPIase_CS"/>
</dbReference>
<dbReference type="Gene3D" id="2.40.100.10">
    <property type="entry name" value="Cyclophilin-like"/>
    <property type="match status" value="1"/>
</dbReference>
<name>A0A1D6FAW5_MAIZE</name>
<evidence type="ECO:0000313" key="5">
    <source>
        <dbReference type="EMBL" id="AQK89190.1"/>
    </source>
</evidence>
<organism evidence="5">
    <name type="scientific">Zea mays</name>
    <name type="common">Maize</name>
    <dbReference type="NCBI Taxonomy" id="4577"/>
    <lineage>
        <taxon>Eukaryota</taxon>
        <taxon>Viridiplantae</taxon>
        <taxon>Streptophyta</taxon>
        <taxon>Embryophyta</taxon>
        <taxon>Tracheophyta</taxon>
        <taxon>Spermatophyta</taxon>
        <taxon>Magnoliopsida</taxon>
        <taxon>Liliopsida</taxon>
        <taxon>Poales</taxon>
        <taxon>Poaceae</taxon>
        <taxon>PACMAD clade</taxon>
        <taxon>Panicoideae</taxon>
        <taxon>Andropogonodae</taxon>
        <taxon>Andropogoneae</taxon>
        <taxon>Tripsacinae</taxon>
        <taxon>Zea</taxon>
    </lineage>
</organism>
<dbReference type="AlphaFoldDB" id="A0A1D6FAW5"/>